<feature type="compositionally biased region" description="Basic residues" evidence="1">
    <location>
        <begin position="105"/>
        <end position="115"/>
    </location>
</feature>
<feature type="compositionally biased region" description="Low complexity" evidence="1">
    <location>
        <begin position="66"/>
        <end position="75"/>
    </location>
</feature>
<evidence type="ECO:0000256" key="1">
    <source>
        <dbReference type="SAM" id="MobiDB-lite"/>
    </source>
</evidence>
<evidence type="ECO:0000313" key="3">
    <source>
        <dbReference type="Proteomes" id="UP001651690"/>
    </source>
</evidence>
<comment type="caution">
    <text evidence="2">The sequence shown here is derived from an EMBL/GenBank/DDBJ whole genome shotgun (WGS) entry which is preliminary data.</text>
</comment>
<dbReference type="EMBL" id="JANDBD010000025">
    <property type="protein sequence ID" value="MCP9276969.1"/>
    <property type="molecule type" value="Genomic_DNA"/>
</dbReference>
<accession>A0ABT1MCR5</accession>
<name>A0ABT1MCR5_9MYCO</name>
<proteinExistence type="predicted"/>
<reference evidence="2 3" key="1">
    <citation type="submission" date="2022-06" db="EMBL/GenBank/DDBJ databases">
        <title>Mycolicibacterium sp. CAU 1645 isolated from seawater.</title>
        <authorList>
            <person name="Kim W."/>
        </authorList>
    </citation>
    <scope>NUCLEOTIDE SEQUENCE [LARGE SCALE GENOMIC DNA]</scope>
    <source>
        <strain evidence="2 3">CAU 1645</strain>
    </source>
</reference>
<dbReference type="Proteomes" id="UP001651690">
    <property type="component" value="Unassembled WGS sequence"/>
</dbReference>
<organism evidence="2 3">
    <name type="scientific">Mycolicibacterium arenosum</name>
    <dbReference type="NCBI Taxonomy" id="2952157"/>
    <lineage>
        <taxon>Bacteria</taxon>
        <taxon>Bacillati</taxon>
        <taxon>Actinomycetota</taxon>
        <taxon>Actinomycetes</taxon>
        <taxon>Mycobacteriales</taxon>
        <taxon>Mycobacteriaceae</taxon>
        <taxon>Mycolicibacterium</taxon>
    </lineage>
</organism>
<feature type="compositionally biased region" description="Low complexity" evidence="1">
    <location>
        <begin position="43"/>
        <end position="57"/>
    </location>
</feature>
<feature type="compositionally biased region" description="Acidic residues" evidence="1">
    <location>
        <begin position="76"/>
        <end position="87"/>
    </location>
</feature>
<dbReference type="RefSeq" id="WP_255065259.1">
    <property type="nucleotide sequence ID" value="NZ_JANDBD010000025.1"/>
</dbReference>
<feature type="region of interest" description="Disordered" evidence="1">
    <location>
        <begin position="36"/>
        <end position="172"/>
    </location>
</feature>
<sequence>MLNDESSGSSRFIGRVGALAVALGIGAAIATSPGVAWADEPDSAGSAASDSSNSEPAKSPSAGSQDTADPAPEADTTPEDTDTDTDTEAATPATDADAEEPRVVSAKKAKSNKGHRAAEATEKTDTSDTSEKPDPSEPADGAASAAAASAVQAQTAAAPDPVPATDDTSQESAPIVQATVLIQPAEKPAPVAAAAPPPNIVAHVVSGLLSVIGLTPQAAGGPATPPQSPVMWTMLGFVRREIGNAFAPSVAPAATSPLGTQQQLDAERTATATLNTLPVALMKLVLRFGFMSAAQQQFSLVGGPDQANIDRLDAAVNEYAMGAAFQQQILNSNQPTVVMQVAPPHTWYGRTVPGSRILYDNPDTIYRFMGVNGASSYVIRGRFDGDVPADTTFSVLTGLTGNTASVLTKDQLVFDPDGRSFTITADRGPANGRVNHLQLTGDSTLIATRNTLSDWTSEQPMSLEITRVGGPPNSLFSQLGGFAIPGLGPAVVNNPLLTTLVSLVPPLPFNPPILRGAVAAVIMALGIQREATYMAVATTDPATGEKIPPNVLKNPARNAEFLATQLQSAGYFQLADDEALVVTIHPNNAGYFVLPVTDDWTITKDYWNEQTSLNNSQAEADPIDGSYTVVISKTDPLVGGQHVANWVSTGGLNQGTISMRFQDLDPNAPDNPPTVSSQLVKLSDLGAVLPANTVYLSDQGRADQLAERKAGYDNRFAPYPQP</sequence>
<evidence type="ECO:0008006" key="4">
    <source>
        <dbReference type="Google" id="ProtNLM"/>
    </source>
</evidence>
<gene>
    <name evidence="2" type="ORF">NM203_32805</name>
</gene>
<evidence type="ECO:0000313" key="2">
    <source>
        <dbReference type="EMBL" id="MCP9276969.1"/>
    </source>
</evidence>
<keyword evidence="3" id="KW-1185">Reference proteome</keyword>
<feature type="compositionally biased region" description="Basic and acidic residues" evidence="1">
    <location>
        <begin position="116"/>
        <end position="135"/>
    </location>
</feature>
<feature type="compositionally biased region" description="Low complexity" evidence="1">
    <location>
        <begin position="142"/>
        <end position="167"/>
    </location>
</feature>
<protein>
    <recommendedName>
        <fullName evidence="4">DUF1214 domain-containing protein</fullName>
    </recommendedName>
</protein>